<proteinExistence type="predicted"/>
<evidence type="ECO:0000313" key="2">
    <source>
        <dbReference type="Proteomes" id="UP001285636"/>
    </source>
</evidence>
<dbReference type="InterPro" id="IPR029068">
    <property type="entry name" value="Glyas_Bleomycin-R_OHBP_Dase"/>
</dbReference>
<evidence type="ECO:0000313" key="1">
    <source>
        <dbReference type="EMBL" id="MDV2887852.1"/>
    </source>
</evidence>
<dbReference type="AlphaFoldDB" id="A0AAJ2U644"/>
<comment type="caution">
    <text evidence="1">The sequence shown here is derived from an EMBL/GenBank/DDBJ whole genome shotgun (WGS) entry which is preliminary data.</text>
</comment>
<dbReference type="SUPFAM" id="SSF54593">
    <property type="entry name" value="Glyoxalase/Bleomycin resistance protein/Dihydroxybiphenyl dioxygenase"/>
    <property type="match status" value="1"/>
</dbReference>
<reference evidence="1" key="1">
    <citation type="submission" date="2023-10" db="EMBL/GenBank/DDBJ databases">
        <title>Screening of Alkalihalophilus pseudofirmusBZ-TG-HK211 and Its Alleviation of Salt Stress on Rapeseed Growth.</title>
        <authorList>
            <person name="Zhao B."/>
            <person name="Guo T."/>
        </authorList>
    </citation>
    <scope>NUCLEOTIDE SEQUENCE</scope>
    <source>
        <strain evidence="1">BZ-TG-HK211</strain>
    </source>
</reference>
<name>A0AAJ2U644_ALKPS</name>
<dbReference type="Proteomes" id="UP001285636">
    <property type="component" value="Unassembled WGS sequence"/>
</dbReference>
<sequence length="60" mass="6725">GAKQPSENSVGLNWYTIVYPDAAARDETVKKLRQLGATVQEEADYYLTRDPSGNRIRLVV</sequence>
<feature type="non-terminal residue" evidence="1">
    <location>
        <position position="1"/>
    </location>
</feature>
<protein>
    <submittedName>
        <fullName evidence="1">Glyoxalase</fullName>
    </submittedName>
</protein>
<organism evidence="1 2">
    <name type="scientific">Alkalihalophilus pseudofirmus</name>
    <name type="common">Bacillus pseudofirmus</name>
    <dbReference type="NCBI Taxonomy" id="79885"/>
    <lineage>
        <taxon>Bacteria</taxon>
        <taxon>Bacillati</taxon>
        <taxon>Bacillota</taxon>
        <taxon>Bacilli</taxon>
        <taxon>Bacillales</taxon>
        <taxon>Bacillaceae</taxon>
        <taxon>Alkalihalophilus</taxon>
    </lineage>
</organism>
<dbReference type="EMBL" id="JAWJAY010000563">
    <property type="protein sequence ID" value="MDV2887852.1"/>
    <property type="molecule type" value="Genomic_DNA"/>
</dbReference>
<gene>
    <name evidence="1" type="ORF">RYX45_22040</name>
</gene>
<accession>A0AAJ2U644</accession>